<evidence type="ECO:0008006" key="2">
    <source>
        <dbReference type="Google" id="ProtNLM"/>
    </source>
</evidence>
<evidence type="ECO:0000313" key="1">
    <source>
        <dbReference type="EMBL" id="XCM37418.1"/>
    </source>
</evidence>
<protein>
    <recommendedName>
        <fullName evidence="2">Adenylate cyclase</fullName>
    </recommendedName>
</protein>
<dbReference type="EMBL" id="CP159837">
    <property type="protein sequence ID" value="XCM37418.1"/>
    <property type="molecule type" value="Genomic_DNA"/>
</dbReference>
<organism evidence="1">
    <name type="scientific">Planktothricoides raciborskii GIHE-MW2</name>
    <dbReference type="NCBI Taxonomy" id="2792601"/>
    <lineage>
        <taxon>Bacteria</taxon>
        <taxon>Bacillati</taxon>
        <taxon>Cyanobacteriota</taxon>
        <taxon>Cyanophyceae</taxon>
        <taxon>Oscillatoriophycideae</taxon>
        <taxon>Oscillatoriales</taxon>
        <taxon>Oscillatoriaceae</taxon>
        <taxon>Planktothricoides</taxon>
    </lineage>
</organism>
<name>A0AAU8JE12_9CYAN</name>
<sequence>MTADTYNLVCDRYLGEQVDRIQLRGKEETTTIYAILGERSPEKPG</sequence>
<proteinExistence type="predicted"/>
<dbReference type="RefSeq" id="WP_190880655.1">
    <property type="nucleotide sequence ID" value="NZ_CP159837.1"/>
</dbReference>
<reference evidence="1" key="1">
    <citation type="submission" date="2024-07" db="EMBL/GenBank/DDBJ databases">
        <authorList>
            <person name="Kim Y.J."/>
            <person name="Jeong J.Y."/>
        </authorList>
    </citation>
    <scope>NUCLEOTIDE SEQUENCE</scope>
    <source>
        <strain evidence="1">GIHE-MW2</strain>
    </source>
</reference>
<dbReference type="AlphaFoldDB" id="A0AAU8JE12"/>
<gene>
    <name evidence="1" type="ORF">ABWT76_000176</name>
</gene>
<accession>A0AAU8JE12</accession>